<proteinExistence type="predicted"/>
<name>A0AAP0RWC9_LIQFO</name>
<gene>
    <name evidence="1" type="ORF">L1049_011099</name>
</gene>
<dbReference type="EMBL" id="JBBPBK010000006">
    <property type="protein sequence ID" value="KAK9282874.1"/>
    <property type="molecule type" value="Genomic_DNA"/>
</dbReference>
<evidence type="ECO:0000313" key="2">
    <source>
        <dbReference type="Proteomes" id="UP001415857"/>
    </source>
</evidence>
<accession>A0AAP0RWC9</accession>
<protein>
    <submittedName>
        <fullName evidence="1">Uncharacterized protein</fullName>
    </submittedName>
</protein>
<dbReference type="AlphaFoldDB" id="A0AAP0RWC9"/>
<reference evidence="1 2" key="1">
    <citation type="journal article" date="2024" name="Plant J.">
        <title>Genome sequences and population genomics reveal climatic adaptation and genomic divergence between two closely related sweetgum species.</title>
        <authorList>
            <person name="Xu W.Q."/>
            <person name="Ren C.Q."/>
            <person name="Zhang X.Y."/>
            <person name="Comes H.P."/>
            <person name="Liu X.H."/>
            <person name="Li Y.G."/>
            <person name="Kettle C.J."/>
            <person name="Jalonen R."/>
            <person name="Gaisberger H."/>
            <person name="Ma Y.Z."/>
            <person name="Qiu Y.X."/>
        </authorList>
    </citation>
    <scope>NUCLEOTIDE SEQUENCE [LARGE SCALE GENOMIC DNA]</scope>
    <source>
        <strain evidence="1">Hangzhou</strain>
    </source>
</reference>
<comment type="caution">
    <text evidence="1">The sequence shown here is derived from an EMBL/GenBank/DDBJ whole genome shotgun (WGS) entry which is preliminary data.</text>
</comment>
<sequence>MISTSGKTKNTTWQDPHTHQCENSKMLQCFDEPSANAILQIQLPMSPNSISWIPARGGKLFVKSAFFNDQRVNVES</sequence>
<keyword evidence="2" id="KW-1185">Reference proteome</keyword>
<evidence type="ECO:0000313" key="1">
    <source>
        <dbReference type="EMBL" id="KAK9282874.1"/>
    </source>
</evidence>
<dbReference type="Proteomes" id="UP001415857">
    <property type="component" value="Unassembled WGS sequence"/>
</dbReference>
<organism evidence="1 2">
    <name type="scientific">Liquidambar formosana</name>
    <name type="common">Formosan gum</name>
    <dbReference type="NCBI Taxonomy" id="63359"/>
    <lineage>
        <taxon>Eukaryota</taxon>
        <taxon>Viridiplantae</taxon>
        <taxon>Streptophyta</taxon>
        <taxon>Embryophyta</taxon>
        <taxon>Tracheophyta</taxon>
        <taxon>Spermatophyta</taxon>
        <taxon>Magnoliopsida</taxon>
        <taxon>eudicotyledons</taxon>
        <taxon>Gunneridae</taxon>
        <taxon>Pentapetalae</taxon>
        <taxon>Saxifragales</taxon>
        <taxon>Altingiaceae</taxon>
        <taxon>Liquidambar</taxon>
    </lineage>
</organism>